<reference evidence="1 2" key="1">
    <citation type="submission" date="2014-04" db="EMBL/GenBank/DDBJ databases">
        <title>Genome assembly of Hyalangium minutum DSM 14724.</title>
        <authorList>
            <person name="Sharma G."/>
            <person name="Subramanian S."/>
        </authorList>
    </citation>
    <scope>NUCLEOTIDE SEQUENCE [LARGE SCALE GENOMIC DNA]</scope>
    <source>
        <strain evidence="1 2">DSM 14724</strain>
    </source>
</reference>
<evidence type="ECO:0000313" key="1">
    <source>
        <dbReference type="EMBL" id="KFE68094.1"/>
    </source>
</evidence>
<evidence type="ECO:0008006" key="3">
    <source>
        <dbReference type="Google" id="ProtNLM"/>
    </source>
</evidence>
<dbReference type="InterPro" id="IPR023393">
    <property type="entry name" value="START-like_dom_sf"/>
</dbReference>
<evidence type="ECO:0000313" key="2">
    <source>
        <dbReference type="Proteomes" id="UP000028725"/>
    </source>
</evidence>
<dbReference type="EMBL" id="JMCB01000006">
    <property type="protein sequence ID" value="KFE68094.1"/>
    <property type="molecule type" value="Genomic_DNA"/>
</dbReference>
<dbReference type="Proteomes" id="UP000028725">
    <property type="component" value="Unassembled WGS sequence"/>
</dbReference>
<dbReference type="Gene3D" id="3.30.530.20">
    <property type="match status" value="1"/>
</dbReference>
<accession>A0A085WK81</accession>
<proteinExistence type="predicted"/>
<name>A0A085WK81_9BACT</name>
<dbReference type="STRING" id="394096.DB31_7331"/>
<dbReference type="AlphaFoldDB" id="A0A085WK81"/>
<dbReference type="RefSeq" id="WP_044188576.1">
    <property type="nucleotide sequence ID" value="NZ_JMCB01000006.1"/>
</dbReference>
<dbReference type="SUPFAM" id="SSF55961">
    <property type="entry name" value="Bet v1-like"/>
    <property type="match status" value="1"/>
</dbReference>
<dbReference type="PATRIC" id="fig|394096.3.peg.3372"/>
<protein>
    <recommendedName>
        <fullName evidence="3">Cell division inhibitor</fullName>
    </recommendedName>
</protein>
<dbReference type="CDD" id="cd07812">
    <property type="entry name" value="SRPBCC"/>
    <property type="match status" value="1"/>
</dbReference>
<dbReference type="OrthoDB" id="7063435at2"/>
<keyword evidence="2" id="KW-1185">Reference proteome</keyword>
<sequence length="157" mass="17847">MSGASHTFSFASILAAPPEKVWARVSTLSGVNAEMAPWFRMTGPQGVDHLEPGQLALGQRLFRSWLLLFGVLPLDYDDLTFVRFEPGKGFLERSRMISAKVWEHERTLEPHPEGTLLTDRIRFEPRLPLPGLRGLYSSVFRHRHAQLRRHFGGRLAS</sequence>
<gene>
    <name evidence="1" type="ORF">DB31_7331</name>
</gene>
<organism evidence="1 2">
    <name type="scientific">Hyalangium minutum</name>
    <dbReference type="NCBI Taxonomy" id="394096"/>
    <lineage>
        <taxon>Bacteria</taxon>
        <taxon>Pseudomonadati</taxon>
        <taxon>Myxococcota</taxon>
        <taxon>Myxococcia</taxon>
        <taxon>Myxococcales</taxon>
        <taxon>Cystobacterineae</taxon>
        <taxon>Archangiaceae</taxon>
        <taxon>Hyalangium</taxon>
    </lineage>
</organism>
<comment type="caution">
    <text evidence="1">The sequence shown here is derived from an EMBL/GenBank/DDBJ whole genome shotgun (WGS) entry which is preliminary data.</text>
</comment>